<organism evidence="2 3">
    <name type="scientific">Neptuniibacter caesariensis</name>
    <dbReference type="NCBI Taxonomy" id="207954"/>
    <lineage>
        <taxon>Bacteria</taxon>
        <taxon>Pseudomonadati</taxon>
        <taxon>Pseudomonadota</taxon>
        <taxon>Gammaproteobacteria</taxon>
        <taxon>Oceanospirillales</taxon>
        <taxon>Oceanospirillaceae</taxon>
        <taxon>Neptuniibacter</taxon>
    </lineage>
</organism>
<name>A0A7U8GS90_NEPCE</name>
<protein>
    <recommendedName>
        <fullName evidence="1">PhnA protein N-terminal proteobacterial domain-containing protein</fullName>
    </recommendedName>
</protein>
<gene>
    <name evidence="2" type="ORF">MED92_01344</name>
</gene>
<dbReference type="Proteomes" id="UP000002171">
    <property type="component" value="Unassembled WGS sequence"/>
</dbReference>
<dbReference type="OrthoDB" id="9810131at2"/>
<dbReference type="SMART" id="SM00782">
    <property type="entry name" value="PhnA_Zn_Ribbon"/>
    <property type="match status" value="1"/>
</dbReference>
<dbReference type="EMBL" id="AAOW01000011">
    <property type="protein sequence ID" value="EAR61012.1"/>
    <property type="molecule type" value="Genomic_DNA"/>
</dbReference>
<evidence type="ECO:0000313" key="2">
    <source>
        <dbReference type="EMBL" id="EAR61012.1"/>
    </source>
</evidence>
<evidence type="ECO:0000313" key="3">
    <source>
        <dbReference type="Proteomes" id="UP000002171"/>
    </source>
</evidence>
<reference evidence="2 3" key="1">
    <citation type="submission" date="2006-02" db="EMBL/GenBank/DDBJ databases">
        <authorList>
            <person name="Pinhassi J."/>
            <person name="Pedros-Alio C."/>
            <person name="Ferriera S."/>
            <person name="Johnson J."/>
            <person name="Kravitz S."/>
            <person name="Halpern A."/>
            <person name="Remington K."/>
            <person name="Beeson K."/>
            <person name="Tran B."/>
            <person name="Rogers Y.-H."/>
            <person name="Friedman R."/>
            <person name="Venter J.C."/>
        </authorList>
    </citation>
    <scope>NUCLEOTIDE SEQUENCE [LARGE SCALE GENOMIC DNA]</scope>
    <source>
        <strain evidence="2 3">MED92</strain>
    </source>
</reference>
<accession>A0A7U8GS90</accession>
<sequence>MSRGYDRHMERHHGLSLFGKDLVRRSGAHCELCDAQGVKLSIFEVPPVPNDPMLEHCVMICDICSEQINKPKSRDANHWRCLNGSVWSSEPAVKVLAIAMLQKIAEQESWAAELLEQVYLEPEESEWLAKVELP</sequence>
<dbReference type="AlphaFoldDB" id="A0A7U8GS90"/>
<dbReference type="RefSeq" id="WP_007022288.1">
    <property type="nucleotide sequence ID" value="NZ_CH724127.1"/>
</dbReference>
<proteinExistence type="predicted"/>
<keyword evidence="3" id="KW-1185">Reference proteome</keyword>
<comment type="caution">
    <text evidence="2">The sequence shown here is derived from an EMBL/GenBank/DDBJ whole genome shotgun (WGS) entry which is preliminary data.</text>
</comment>
<evidence type="ECO:0000259" key="1">
    <source>
        <dbReference type="SMART" id="SM00782"/>
    </source>
</evidence>
<dbReference type="InterPro" id="IPR013991">
    <property type="entry name" value="PhnaA_N_proteobac"/>
</dbReference>
<feature type="domain" description="PhnA protein N-terminal proteobacterial" evidence="1">
    <location>
        <begin position="21"/>
        <end position="69"/>
    </location>
</feature>